<organism evidence="6 7">
    <name type="scientific">Sarcoptes scabiei</name>
    <name type="common">Itch mite</name>
    <name type="synonym">Acarus scabiei</name>
    <dbReference type="NCBI Taxonomy" id="52283"/>
    <lineage>
        <taxon>Eukaryota</taxon>
        <taxon>Metazoa</taxon>
        <taxon>Ecdysozoa</taxon>
        <taxon>Arthropoda</taxon>
        <taxon>Chelicerata</taxon>
        <taxon>Arachnida</taxon>
        <taxon>Acari</taxon>
        <taxon>Acariformes</taxon>
        <taxon>Sarcoptiformes</taxon>
        <taxon>Astigmata</taxon>
        <taxon>Psoroptidia</taxon>
        <taxon>Sarcoptoidea</taxon>
        <taxon>Sarcoptidae</taxon>
        <taxon>Sarcoptinae</taxon>
        <taxon>Sarcoptes</taxon>
    </lineage>
</organism>
<gene>
    <name evidence="6" type="ORF">QR98_0007920</name>
</gene>
<dbReference type="PROSITE" id="PS00678">
    <property type="entry name" value="WD_REPEATS_1"/>
    <property type="match status" value="1"/>
</dbReference>
<name>A0A131ZW85_SARSC</name>
<proteinExistence type="inferred from homology"/>
<dbReference type="PROSITE" id="PS50294">
    <property type="entry name" value="WD_REPEATS_REGION"/>
    <property type="match status" value="2"/>
</dbReference>
<dbReference type="InterPro" id="IPR015943">
    <property type="entry name" value="WD40/YVTN_repeat-like_dom_sf"/>
</dbReference>
<evidence type="ECO:0000256" key="4">
    <source>
        <dbReference type="ARBA" id="ARBA00023015"/>
    </source>
</evidence>
<dbReference type="EMBL" id="JXLN01001730">
    <property type="protein sequence ID" value="KPM02380.1"/>
    <property type="molecule type" value="Genomic_DNA"/>
</dbReference>
<dbReference type="Gene3D" id="2.130.10.10">
    <property type="entry name" value="YVTN repeat-like/Quinoprotein amine dehydrogenase"/>
    <property type="match status" value="1"/>
</dbReference>
<keyword evidence="5" id="KW-0804">Transcription</keyword>
<reference evidence="6 7" key="1">
    <citation type="journal article" date="2015" name="Parasit. Vectors">
        <title>Draft genome of the scabies mite.</title>
        <authorList>
            <person name="Rider S.D.Jr."/>
            <person name="Morgan M.S."/>
            <person name="Arlian L.G."/>
        </authorList>
    </citation>
    <scope>NUCLEOTIDE SEQUENCE [LARGE SCALE GENOMIC DNA]</scope>
    <source>
        <strain evidence="6">Arlian Lab</strain>
    </source>
</reference>
<dbReference type="InterPro" id="IPR019775">
    <property type="entry name" value="WD40_repeat_CS"/>
</dbReference>
<dbReference type="SUPFAM" id="SSF50978">
    <property type="entry name" value="WD40 repeat-like"/>
    <property type="match status" value="1"/>
</dbReference>
<dbReference type="InterPro" id="IPR036322">
    <property type="entry name" value="WD40_repeat_dom_sf"/>
</dbReference>
<dbReference type="PROSITE" id="PS50082">
    <property type="entry name" value="WD_REPEATS_2"/>
    <property type="match status" value="2"/>
</dbReference>
<evidence type="ECO:0000313" key="6">
    <source>
        <dbReference type="EMBL" id="KPM02380.1"/>
    </source>
</evidence>
<comment type="similarity">
    <text evidence="1">Belongs to the WD repeat ESC family.</text>
</comment>
<evidence type="ECO:0000256" key="1">
    <source>
        <dbReference type="ARBA" id="ARBA00008075"/>
    </source>
</evidence>
<dbReference type="InterPro" id="IPR001680">
    <property type="entry name" value="WD40_rpt"/>
</dbReference>
<sequence length="608" mass="70648">MITLKEEIDSDHDEIETNELKRFKIQDSHELLVESDFAIKFELENHEFLIENIQEIRKALTQCRAMRTSFENKNFIENTNLLIKLLTSPPNDNELLHILNDIREFMFGETGKKCDDPKGIGIKKDLEEREIQVNDFIASCFRKNLNEFVTYFLNAHRSFFETIRVCKKPNYIKATIPKIDSKPRKSRRKKVKTKPITNLLSDTQSSLIIKFNSFWHNPEFPVMYGAAFDPYCVEDNIFAVCGNNLAIVFRCLDQHNSGLLPLFTYCDKNDAFFACCWTYDIYHADHHYLIVAGQQGVIRVIDVLLQKEVKTLLGHGCAVNDLKICPSDPNLLLSASKDYGIRLWNIHNNICIAIFGGVQGHRNQVVSIDFHQEKRIFASVSLDHSIKIWSLEAENIADAIVESQSYNSSWNGRQFPTVSQHYPNFSTRDVHYNYVDSVQWYNNFLITKSCEEKLVIWKPGTENETLDDLMRRTHYSDSLESNLRNVVIIKQFDLIKNDLWFVKFAFDHNEFLLALGNHEGNLFIYDLKSKDADDYRLVFNISNSNFKTETHSKVIRQTVFNKDGTILITLSENSVVTRYDIARLYKSQITSYIKIGKKIKDEESLDDE</sequence>
<keyword evidence="2" id="KW-0853">WD repeat</keyword>
<dbReference type="Pfam" id="PF00400">
    <property type="entry name" value="WD40"/>
    <property type="match status" value="2"/>
</dbReference>
<dbReference type="Proteomes" id="UP000616769">
    <property type="component" value="Unassembled WGS sequence"/>
</dbReference>
<keyword evidence="3" id="KW-0677">Repeat</keyword>
<dbReference type="OrthoDB" id="7318948at2759"/>
<evidence type="ECO:0000313" key="7">
    <source>
        <dbReference type="Proteomes" id="UP000616769"/>
    </source>
</evidence>
<dbReference type="VEuPathDB" id="VectorBase:SSCA001491"/>
<evidence type="ECO:0000256" key="3">
    <source>
        <dbReference type="ARBA" id="ARBA00022737"/>
    </source>
</evidence>
<evidence type="ECO:0000256" key="2">
    <source>
        <dbReference type="ARBA" id="ARBA00022574"/>
    </source>
</evidence>
<accession>A0A131ZW85</accession>
<protein>
    <submittedName>
        <fullName evidence="6">Polycomb protein eed-like protein</fullName>
    </submittedName>
</protein>
<dbReference type="PANTHER" id="PTHR10253">
    <property type="entry name" value="POLYCOMB PROTEIN"/>
    <property type="match status" value="1"/>
</dbReference>
<dbReference type="InterPro" id="IPR051243">
    <property type="entry name" value="PcG_WD-repeat"/>
</dbReference>
<dbReference type="SMART" id="SM00320">
    <property type="entry name" value="WD40"/>
    <property type="match status" value="6"/>
</dbReference>
<comment type="caution">
    <text evidence="6">The sequence shown here is derived from an EMBL/GenBank/DDBJ whole genome shotgun (WGS) entry which is preliminary data.</text>
</comment>
<keyword evidence="4" id="KW-0805">Transcription regulation</keyword>
<dbReference type="AlphaFoldDB" id="A0A131ZW85"/>
<evidence type="ECO:0000256" key="5">
    <source>
        <dbReference type="ARBA" id="ARBA00023163"/>
    </source>
</evidence>